<reference evidence="2 3" key="1">
    <citation type="submission" date="2019-12" db="EMBL/GenBank/DDBJ databases">
        <authorList>
            <person name="Floudas D."/>
            <person name="Bentzer J."/>
            <person name="Ahren D."/>
            <person name="Johansson T."/>
            <person name="Persson P."/>
            <person name="Tunlid A."/>
        </authorList>
    </citation>
    <scope>NUCLEOTIDE SEQUENCE [LARGE SCALE GENOMIC DNA]</scope>
    <source>
        <strain evidence="2 3">CBS 102.39</strain>
    </source>
</reference>
<organism evidence="2 3">
    <name type="scientific">Agrocybe pediades</name>
    <dbReference type="NCBI Taxonomy" id="84607"/>
    <lineage>
        <taxon>Eukaryota</taxon>
        <taxon>Fungi</taxon>
        <taxon>Dikarya</taxon>
        <taxon>Basidiomycota</taxon>
        <taxon>Agaricomycotina</taxon>
        <taxon>Agaricomycetes</taxon>
        <taxon>Agaricomycetidae</taxon>
        <taxon>Agaricales</taxon>
        <taxon>Agaricineae</taxon>
        <taxon>Strophariaceae</taxon>
        <taxon>Agrocybe</taxon>
    </lineage>
</organism>
<comment type="caution">
    <text evidence="2">The sequence shown here is derived from an EMBL/GenBank/DDBJ whole genome shotgun (WGS) entry which is preliminary data.</text>
</comment>
<evidence type="ECO:0000256" key="1">
    <source>
        <dbReference type="SAM" id="MobiDB-lite"/>
    </source>
</evidence>
<keyword evidence="3" id="KW-1185">Reference proteome</keyword>
<evidence type="ECO:0000313" key="3">
    <source>
        <dbReference type="Proteomes" id="UP000521872"/>
    </source>
</evidence>
<feature type="compositionally biased region" description="Basic and acidic residues" evidence="1">
    <location>
        <begin position="357"/>
        <end position="370"/>
    </location>
</feature>
<name>A0A8H4VI37_9AGAR</name>
<evidence type="ECO:0000313" key="2">
    <source>
        <dbReference type="EMBL" id="KAF4610212.1"/>
    </source>
</evidence>
<dbReference type="EMBL" id="JAACJL010000059">
    <property type="protein sequence ID" value="KAF4610212.1"/>
    <property type="molecule type" value="Genomic_DNA"/>
</dbReference>
<protein>
    <submittedName>
        <fullName evidence="2">Uncharacterized protein</fullName>
    </submittedName>
</protein>
<feature type="compositionally biased region" description="Polar residues" evidence="1">
    <location>
        <begin position="235"/>
        <end position="248"/>
    </location>
</feature>
<dbReference type="Proteomes" id="UP000521872">
    <property type="component" value="Unassembled WGS sequence"/>
</dbReference>
<dbReference type="AlphaFoldDB" id="A0A8H4VI37"/>
<proteinExistence type="predicted"/>
<accession>A0A8H4VI37</accession>
<feature type="region of interest" description="Disordered" evidence="1">
    <location>
        <begin position="220"/>
        <end position="252"/>
    </location>
</feature>
<gene>
    <name evidence="2" type="ORF">D9613_010551</name>
</gene>
<feature type="region of interest" description="Disordered" evidence="1">
    <location>
        <begin position="124"/>
        <end position="151"/>
    </location>
</feature>
<sequence>MLMILPGRSSLEYLSSIILLSCGMCAYTAPMGTSALEYPAPVDRLALPTITPEPARTQSKIAYMNIRIPTDCVEILPSIWFAFARAHYENTFSLPSSPCLEHIFPVFNFIAHCTSLLSSEMPTGSSNHNILARPTKRKRANTTKLDDQASAPRAPVRFSLDSFRIERIERGRRNVIRLSHAHHARAWLERTFIDDMDIVEADPTAPRQGIREVTCEAKPPVNTHGEEETLRGSKKLSSSMKGATSTANVEAHEEIRRNSRVQYFDTCECGCRTWFCRKLPAASVPSISLLNTSRYDILFRAQNREASSEDQGQGHESDGLVWQHLKAEMGTPNPWVITTGKTSAPLPHPCHSVPRKRPPEIREGQDAPQL</sequence>
<feature type="region of interest" description="Disordered" evidence="1">
    <location>
        <begin position="332"/>
        <end position="370"/>
    </location>
</feature>